<gene>
    <name evidence="2" type="ORF">CAMP_LOCUS2338</name>
</gene>
<name>A0A9P1MUV9_9PELO</name>
<keyword evidence="3" id="KW-1185">Reference proteome</keyword>
<evidence type="ECO:0000313" key="2">
    <source>
        <dbReference type="EMBL" id="CAI5439701.1"/>
    </source>
</evidence>
<dbReference type="AlphaFoldDB" id="A0A9P1MUV9"/>
<comment type="caution">
    <text evidence="2">The sequence shown here is derived from an EMBL/GenBank/DDBJ whole genome shotgun (WGS) entry which is preliminary data.</text>
</comment>
<evidence type="ECO:0000256" key="1">
    <source>
        <dbReference type="SAM" id="SignalP"/>
    </source>
</evidence>
<evidence type="ECO:0000313" key="3">
    <source>
        <dbReference type="Proteomes" id="UP001152747"/>
    </source>
</evidence>
<keyword evidence="1" id="KW-0732">Signal</keyword>
<accession>A0A9P1MUV9</accession>
<protein>
    <submittedName>
        <fullName evidence="2">Uncharacterized protein</fullName>
    </submittedName>
</protein>
<dbReference type="Proteomes" id="UP001152747">
    <property type="component" value="Unassembled WGS sequence"/>
</dbReference>
<feature type="signal peptide" evidence="1">
    <location>
        <begin position="1"/>
        <end position="16"/>
    </location>
</feature>
<organism evidence="2 3">
    <name type="scientific">Caenorhabditis angaria</name>
    <dbReference type="NCBI Taxonomy" id="860376"/>
    <lineage>
        <taxon>Eukaryota</taxon>
        <taxon>Metazoa</taxon>
        <taxon>Ecdysozoa</taxon>
        <taxon>Nematoda</taxon>
        <taxon>Chromadorea</taxon>
        <taxon>Rhabditida</taxon>
        <taxon>Rhabditina</taxon>
        <taxon>Rhabditomorpha</taxon>
        <taxon>Rhabditoidea</taxon>
        <taxon>Rhabditidae</taxon>
        <taxon>Peloderinae</taxon>
        <taxon>Caenorhabditis</taxon>
    </lineage>
</organism>
<reference evidence="2" key="1">
    <citation type="submission" date="2022-11" db="EMBL/GenBank/DDBJ databases">
        <authorList>
            <person name="Kikuchi T."/>
        </authorList>
    </citation>
    <scope>NUCLEOTIDE SEQUENCE</scope>
    <source>
        <strain evidence="2">PS1010</strain>
    </source>
</reference>
<dbReference type="EMBL" id="CANHGI010000001">
    <property type="protein sequence ID" value="CAI5439701.1"/>
    <property type="molecule type" value="Genomic_DNA"/>
</dbReference>
<feature type="chain" id="PRO_5040319178" evidence="1">
    <location>
        <begin position="17"/>
        <end position="124"/>
    </location>
</feature>
<sequence>MLNSLIFFLVVTNILGQTEFLNKLDELVPFEDRDSFEELVTSDFVGITEVYPGKRFEHDLKSFKKFLYMFNSRYWKMHTTGSWEGKYSNDTPKSEIISSTEKSASFKISKFFKFAFDEKNQTQL</sequence>
<proteinExistence type="predicted"/>